<reference evidence="3" key="2">
    <citation type="submission" date="2015-01" db="EMBL/GenBank/DDBJ databases">
        <title>Evolutionary Origins and Diversification of the Mycorrhizal Mutualists.</title>
        <authorList>
            <consortium name="DOE Joint Genome Institute"/>
            <consortium name="Mycorrhizal Genomics Consortium"/>
            <person name="Kohler A."/>
            <person name="Kuo A."/>
            <person name="Nagy L.G."/>
            <person name="Floudas D."/>
            <person name="Copeland A."/>
            <person name="Barry K.W."/>
            <person name="Cichocki N."/>
            <person name="Veneault-Fourrey C."/>
            <person name="LaButti K."/>
            <person name="Lindquist E.A."/>
            <person name="Lipzen A."/>
            <person name="Lundell T."/>
            <person name="Morin E."/>
            <person name="Murat C."/>
            <person name="Riley R."/>
            <person name="Ohm R."/>
            <person name="Sun H."/>
            <person name="Tunlid A."/>
            <person name="Henrissat B."/>
            <person name="Grigoriev I.V."/>
            <person name="Hibbett D.S."/>
            <person name="Martin F."/>
        </authorList>
    </citation>
    <scope>NUCLEOTIDE SEQUENCE [LARGE SCALE GENOMIC DNA]</scope>
    <source>
        <strain evidence="3">MUT 4182</strain>
    </source>
</reference>
<feature type="compositionally biased region" description="Polar residues" evidence="1">
    <location>
        <begin position="293"/>
        <end position="304"/>
    </location>
</feature>
<evidence type="ECO:0000313" key="2">
    <source>
        <dbReference type="EMBL" id="KIO23576.1"/>
    </source>
</evidence>
<sequence>MSYPRIPPEDLPCIPSTSDRHHLDHPTRRRATSCPMVDSGVGVTLYGHIPSSTVHVPTSPYPLSYVLAPSSSSSPSNFGAIEQPGFSDHRINAECLSIGGRGITQHHTPDLTSPVSLNTGGSSVLGFEPGPAVVYLPSEIYREHQHRQDPPAIPMSPDYSSSPFTLDHPLVGPRFTVTEAPLEGLSPPGQSFSSGYEPYSARSCSFSSPPLCTAPSPSSPHRPREQNLNFLCAPLRYGLGTPTSHSSLSSPSASLSELTIGTPRSSVGEMDDDGSYRTFLQHDFQVQGDPQWGANSNHWSSDQDPLSPGSPPWSGYGTELHCNGTLPTVLPKAPPATITTDMSSPTLEASFNVAASSPSQLPQSFPGGNPHPLSEGGRVEAFPTNSQPNPLPPSFPSIPHPTHEHQRNGLSEFGRFSHLDSVWSGTSELADHTFSRHVDESYKGTAFDYCIPTSQDVGPSGSHSTARSAPVHRTHSLNRRSGLNAASMRRRCSQASQEKNRLLHISISVLEQRRLIPQASSLRDTVRFIINTFESNPTRQEIVDRLFEALPEHIRDRVGHILSAAANKDMFANNDGRWSLK</sequence>
<reference evidence="2 3" key="1">
    <citation type="submission" date="2014-04" db="EMBL/GenBank/DDBJ databases">
        <authorList>
            <consortium name="DOE Joint Genome Institute"/>
            <person name="Kuo A."/>
            <person name="Girlanda M."/>
            <person name="Perotto S."/>
            <person name="Kohler A."/>
            <person name="Nagy L.G."/>
            <person name="Floudas D."/>
            <person name="Copeland A."/>
            <person name="Barry K.W."/>
            <person name="Cichocki N."/>
            <person name="Veneault-Fourrey C."/>
            <person name="LaButti K."/>
            <person name="Lindquist E.A."/>
            <person name="Lipzen A."/>
            <person name="Lundell T."/>
            <person name="Morin E."/>
            <person name="Murat C."/>
            <person name="Sun H."/>
            <person name="Tunlid A."/>
            <person name="Henrissat B."/>
            <person name="Grigoriev I.V."/>
            <person name="Hibbett D.S."/>
            <person name="Martin F."/>
            <person name="Nordberg H.P."/>
            <person name="Cantor M.N."/>
            <person name="Hua S.X."/>
        </authorList>
    </citation>
    <scope>NUCLEOTIDE SEQUENCE [LARGE SCALE GENOMIC DNA]</scope>
    <source>
        <strain evidence="2 3">MUT 4182</strain>
    </source>
</reference>
<dbReference type="AlphaFoldDB" id="A0A0C3QDB5"/>
<keyword evidence="3" id="KW-1185">Reference proteome</keyword>
<proteinExistence type="predicted"/>
<feature type="region of interest" description="Disordered" evidence="1">
    <location>
        <begin position="382"/>
        <end position="408"/>
    </location>
</feature>
<dbReference type="HOGENOM" id="CLU_454313_0_0_1"/>
<name>A0A0C3QDB5_9AGAM</name>
<feature type="compositionally biased region" description="Polar residues" evidence="1">
    <location>
        <begin position="456"/>
        <end position="467"/>
    </location>
</feature>
<feature type="region of interest" description="Disordered" evidence="1">
    <location>
        <begin position="1"/>
        <end position="34"/>
    </location>
</feature>
<organism evidence="2 3">
    <name type="scientific">Tulasnella calospora MUT 4182</name>
    <dbReference type="NCBI Taxonomy" id="1051891"/>
    <lineage>
        <taxon>Eukaryota</taxon>
        <taxon>Fungi</taxon>
        <taxon>Dikarya</taxon>
        <taxon>Basidiomycota</taxon>
        <taxon>Agaricomycotina</taxon>
        <taxon>Agaricomycetes</taxon>
        <taxon>Cantharellales</taxon>
        <taxon>Tulasnellaceae</taxon>
        <taxon>Tulasnella</taxon>
    </lineage>
</organism>
<feature type="compositionally biased region" description="Pro residues" evidence="1">
    <location>
        <begin position="389"/>
        <end position="399"/>
    </location>
</feature>
<dbReference type="Proteomes" id="UP000054248">
    <property type="component" value="Unassembled WGS sequence"/>
</dbReference>
<evidence type="ECO:0000256" key="1">
    <source>
        <dbReference type="SAM" id="MobiDB-lite"/>
    </source>
</evidence>
<feature type="compositionally biased region" description="Pro residues" evidence="1">
    <location>
        <begin position="1"/>
        <end position="10"/>
    </location>
</feature>
<dbReference type="OrthoDB" id="3317044at2759"/>
<feature type="region of interest" description="Disordered" evidence="1">
    <location>
        <begin position="456"/>
        <end position="488"/>
    </location>
</feature>
<feature type="region of interest" description="Disordered" evidence="1">
    <location>
        <begin position="287"/>
        <end position="311"/>
    </location>
</feature>
<dbReference type="EMBL" id="KN823081">
    <property type="protein sequence ID" value="KIO23576.1"/>
    <property type="molecule type" value="Genomic_DNA"/>
</dbReference>
<evidence type="ECO:0000313" key="3">
    <source>
        <dbReference type="Proteomes" id="UP000054248"/>
    </source>
</evidence>
<gene>
    <name evidence="2" type="ORF">M407DRAFT_26949</name>
</gene>
<accession>A0A0C3QDB5</accession>
<protein>
    <submittedName>
        <fullName evidence="2">Uncharacterized protein</fullName>
    </submittedName>
</protein>